<dbReference type="RefSeq" id="XP_025380337.1">
    <property type="nucleotide sequence ID" value="XM_025518068.1"/>
</dbReference>
<sequence length="85" mass="9438">MCTPLSLRLLSSLFSLLSSFFLFPSSTTFCTPPSPPQSPLRQALVLSAVQSSQPSHLLKRYCWPFARTHPSPQDSLQCPVSKRAM</sequence>
<organism evidence="2 3">
    <name type="scientific">Acaromyces ingoldii</name>
    <dbReference type="NCBI Taxonomy" id="215250"/>
    <lineage>
        <taxon>Eukaryota</taxon>
        <taxon>Fungi</taxon>
        <taxon>Dikarya</taxon>
        <taxon>Basidiomycota</taxon>
        <taxon>Ustilaginomycotina</taxon>
        <taxon>Exobasidiomycetes</taxon>
        <taxon>Exobasidiales</taxon>
        <taxon>Cryptobasidiaceae</taxon>
        <taxon>Acaromyces</taxon>
    </lineage>
</organism>
<name>A0A316YV30_9BASI</name>
<protein>
    <recommendedName>
        <fullName evidence="4">Secreted protein</fullName>
    </recommendedName>
</protein>
<proteinExistence type="predicted"/>
<dbReference type="EMBL" id="KZ819634">
    <property type="protein sequence ID" value="PWN93139.1"/>
    <property type="molecule type" value="Genomic_DNA"/>
</dbReference>
<dbReference type="Proteomes" id="UP000245768">
    <property type="component" value="Unassembled WGS sequence"/>
</dbReference>
<keyword evidence="1" id="KW-0732">Signal</keyword>
<feature type="chain" id="PRO_5016237241" description="Secreted protein" evidence="1">
    <location>
        <begin position="29"/>
        <end position="85"/>
    </location>
</feature>
<gene>
    <name evidence="2" type="ORF">FA10DRAFT_14594</name>
</gene>
<feature type="signal peptide" evidence="1">
    <location>
        <begin position="1"/>
        <end position="28"/>
    </location>
</feature>
<accession>A0A316YV30</accession>
<keyword evidence="3" id="KW-1185">Reference proteome</keyword>
<evidence type="ECO:0000313" key="3">
    <source>
        <dbReference type="Proteomes" id="UP000245768"/>
    </source>
</evidence>
<reference evidence="2" key="1">
    <citation type="journal article" date="2018" name="Mol. Biol. Evol.">
        <title>Broad Genomic Sampling Reveals a Smut Pathogenic Ancestry of the Fungal Clade Ustilaginomycotina.</title>
        <authorList>
            <person name="Kijpornyongpan T."/>
            <person name="Mondo S.J."/>
            <person name="Barry K."/>
            <person name="Sandor L."/>
            <person name="Lee J."/>
            <person name="Lipzen A."/>
            <person name="Pangilinan J."/>
            <person name="LaButti K."/>
            <person name="Hainaut M."/>
            <person name="Henrissat B."/>
            <person name="Grigoriev I.V."/>
            <person name="Spatafora J.W."/>
            <person name="Aime M.C."/>
        </authorList>
    </citation>
    <scope>NUCLEOTIDE SEQUENCE [LARGE SCALE GENOMIC DNA]</scope>
    <source>
        <strain evidence="2">MCA 4198</strain>
    </source>
</reference>
<dbReference type="AlphaFoldDB" id="A0A316YV30"/>
<evidence type="ECO:0000256" key="1">
    <source>
        <dbReference type="SAM" id="SignalP"/>
    </source>
</evidence>
<dbReference type="GeneID" id="37039984"/>
<dbReference type="InParanoid" id="A0A316YV30"/>
<evidence type="ECO:0008006" key="4">
    <source>
        <dbReference type="Google" id="ProtNLM"/>
    </source>
</evidence>
<evidence type="ECO:0000313" key="2">
    <source>
        <dbReference type="EMBL" id="PWN93139.1"/>
    </source>
</evidence>